<name>A0A933GPV1_UNCTE</name>
<organism evidence="1 2">
    <name type="scientific">Tectimicrobiota bacterium</name>
    <dbReference type="NCBI Taxonomy" id="2528274"/>
    <lineage>
        <taxon>Bacteria</taxon>
        <taxon>Pseudomonadati</taxon>
        <taxon>Nitrospinota/Tectimicrobiota group</taxon>
        <taxon>Candidatus Tectimicrobiota</taxon>
    </lineage>
</organism>
<evidence type="ECO:0000313" key="2">
    <source>
        <dbReference type="Proteomes" id="UP000772181"/>
    </source>
</evidence>
<reference evidence="1" key="1">
    <citation type="submission" date="2020-07" db="EMBL/GenBank/DDBJ databases">
        <title>Huge and variable diversity of episymbiotic CPR bacteria and DPANN archaea in groundwater ecosystems.</title>
        <authorList>
            <person name="He C.Y."/>
            <person name="Keren R."/>
            <person name="Whittaker M."/>
            <person name="Farag I.F."/>
            <person name="Doudna J."/>
            <person name="Cate J.H.D."/>
            <person name="Banfield J.F."/>
        </authorList>
    </citation>
    <scope>NUCLEOTIDE SEQUENCE</scope>
    <source>
        <strain evidence="1">NC_groundwater_1482_Ag_S-0.65um_47_24</strain>
    </source>
</reference>
<comment type="caution">
    <text evidence="1">The sequence shown here is derived from an EMBL/GenBank/DDBJ whole genome shotgun (WGS) entry which is preliminary data.</text>
</comment>
<protein>
    <submittedName>
        <fullName evidence="1">Uncharacterized protein</fullName>
    </submittedName>
</protein>
<evidence type="ECO:0000313" key="1">
    <source>
        <dbReference type="EMBL" id="MBI4596649.1"/>
    </source>
</evidence>
<gene>
    <name evidence="1" type="ORF">HY730_09805</name>
</gene>
<sequence>MTLTIELPDTLTQQFRERQISEKEIKAVVLAALEIWLAQQDSKNSGHFTESAVPFVRRLIAQNRELFEALAQR</sequence>
<dbReference type="AlphaFoldDB" id="A0A933GPV1"/>
<dbReference type="Proteomes" id="UP000772181">
    <property type="component" value="Unassembled WGS sequence"/>
</dbReference>
<proteinExistence type="predicted"/>
<accession>A0A933GPV1</accession>
<dbReference type="EMBL" id="JACQWF010000423">
    <property type="protein sequence ID" value="MBI4596649.1"/>
    <property type="molecule type" value="Genomic_DNA"/>
</dbReference>